<comment type="similarity">
    <text evidence="1 4">Belongs to the FGGY kinase family.</text>
</comment>
<protein>
    <submittedName>
        <fullName evidence="7">FGGY-family carbohydrate kinase</fullName>
        <ecNumber evidence="7">2.7.1.-</ecNumber>
    </submittedName>
</protein>
<evidence type="ECO:0000256" key="3">
    <source>
        <dbReference type="ARBA" id="ARBA00022777"/>
    </source>
</evidence>
<evidence type="ECO:0000256" key="1">
    <source>
        <dbReference type="ARBA" id="ARBA00009156"/>
    </source>
</evidence>
<dbReference type="InterPro" id="IPR050406">
    <property type="entry name" value="FGGY_Carb_Kinase"/>
</dbReference>
<dbReference type="InterPro" id="IPR043129">
    <property type="entry name" value="ATPase_NBD"/>
</dbReference>
<feature type="domain" description="Carbohydrate kinase FGGY C-terminal" evidence="6">
    <location>
        <begin position="254"/>
        <end position="440"/>
    </location>
</feature>
<dbReference type="CDD" id="cd07779">
    <property type="entry name" value="ASKHA_NBD_FGGY_YgcE-like"/>
    <property type="match status" value="1"/>
</dbReference>
<dbReference type="Proteomes" id="UP001438008">
    <property type="component" value="Unassembled WGS sequence"/>
</dbReference>
<dbReference type="InterPro" id="IPR018484">
    <property type="entry name" value="FGGY_N"/>
</dbReference>
<keyword evidence="8" id="KW-1185">Reference proteome</keyword>
<dbReference type="EMBL" id="JBBMFE010000004">
    <property type="protein sequence ID" value="MEQ2472156.1"/>
    <property type="molecule type" value="Genomic_DNA"/>
</dbReference>
<dbReference type="Pfam" id="PF00370">
    <property type="entry name" value="FGGY_N"/>
    <property type="match status" value="1"/>
</dbReference>
<comment type="caution">
    <text evidence="7">The sequence shown here is derived from an EMBL/GenBank/DDBJ whole genome shotgun (WGS) entry which is preliminary data.</text>
</comment>
<organism evidence="7 8">
    <name type="scientific">Laedolimicola intestinihominis</name>
    <dbReference type="NCBI Taxonomy" id="3133166"/>
    <lineage>
        <taxon>Bacteria</taxon>
        <taxon>Bacillati</taxon>
        <taxon>Bacillota</taxon>
        <taxon>Clostridia</taxon>
        <taxon>Lachnospirales</taxon>
        <taxon>Lachnospiraceae</taxon>
        <taxon>Laedolimicola</taxon>
    </lineage>
</organism>
<evidence type="ECO:0000256" key="2">
    <source>
        <dbReference type="ARBA" id="ARBA00022679"/>
    </source>
</evidence>
<evidence type="ECO:0000313" key="7">
    <source>
        <dbReference type="EMBL" id="MEQ2472156.1"/>
    </source>
</evidence>
<dbReference type="PANTHER" id="PTHR43095">
    <property type="entry name" value="SUGAR KINASE"/>
    <property type="match status" value="1"/>
</dbReference>
<keyword evidence="2 4" id="KW-0808">Transferase</keyword>
<dbReference type="Gene3D" id="3.30.420.40">
    <property type="match status" value="2"/>
</dbReference>
<gene>
    <name evidence="7" type="ORF">WMO29_06590</name>
</gene>
<proteinExistence type="inferred from homology"/>
<dbReference type="InterPro" id="IPR000577">
    <property type="entry name" value="Carb_kinase_FGGY"/>
</dbReference>
<evidence type="ECO:0000256" key="4">
    <source>
        <dbReference type="RuleBase" id="RU003733"/>
    </source>
</evidence>
<evidence type="ECO:0000259" key="6">
    <source>
        <dbReference type="Pfam" id="PF02782"/>
    </source>
</evidence>
<dbReference type="InterPro" id="IPR018485">
    <property type="entry name" value="FGGY_C"/>
</dbReference>
<dbReference type="Pfam" id="PF02782">
    <property type="entry name" value="FGGY_C"/>
    <property type="match status" value="1"/>
</dbReference>
<name>A0ABV1FFI2_9FIRM</name>
<sequence length="489" mass="54371">MNFLILDVGTSSMRGILFRGNGEMLHTVQKTYQVITLDHGWVEQNPLDFKDHMTAIVKESAAWAGEHGESIDAVAITSQRSSVIPVDENGNHLGNAQMWQDKRTVPMCRAMEEHHREIFKLCGSRVNPVFSGAKMKWMRQNQPDLYEKAYKLTVIPDYLVYHMTGEFATDWTYGSRSLLMNLKTCQWDDRLLELFEVDKEKLCELHAPGSILGRTTKAFAEETGLAEGTPVISAGGDQQCGMLGQGVVKDGQVSLTLGTGGFLLTTCKEVPENLDWDVVCNASSAAGNYILEANMLTCTSAMEWCKRNFFREETDFYGKLDDILNGIPAGSHGCMALPYFQGRSTPDWNSEATAEFAGLTLGTTREDMLKALLEGICMEIGNNIASFEKYVPLHRILINGGLSKCEAFNQMQADIYGKPVIRMDNAESTAIGALMVATVTMGEYADVAEAFDKIREGTGSKEYTVNAEKHAVYEELRAKMNERYQRENG</sequence>
<evidence type="ECO:0000313" key="8">
    <source>
        <dbReference type="Proteomes" id="UP001438008"/>
    </source>
</evidence>
<dbReference type="InterPro" id="IPR018483">
    <property type="entry name" value="Carb_kinase_FGGY_CS"/>
</dbReference>
<keyword evidence="3 4" id="KW-0418">Kinase</keyword>
<dbReference type="PROSITE" id="PS00445">
    <property type="entry name" value="FGGY_KINASES_2"/>
    <property type="match status" value="1"/>
</dbReference>
<accession>A0ABV1FFI2</accession>
<evidence type="ECO:0000259" key="5">
    <source>
        <dbReference type="Pfam" id="PF00370"/>
    </source>
</evidence>
<dbReference type="PANTHER" id="PTHR43095:SF5">
    <property type="entry name" value="XYLULOSE KINASE"/>
    <property type="match status" value="1"/>
</dbReference>
<feature type="domain" description="Carbohydrate kinase FGGY N-terminal" evidence="5">
    <location>
        <begin position="4"/>
        <end position="244"/>
    </location>
</feature>
<dbReference type="EC" id="2.7.1.-" evidence="7"/>
<dbReference type="SUPFAM" id="SSF53067">
    <property type="entry name" value="Actin-like ATPase domain"/>
    <property type="match status" value="2"/>
</dbReference>
<dbReference type="GO" id="GO:0016301">
    <property type="term" value="F:kinase activity"/>
    <property type="evidence" value="ECO:0007669"/>
    <property type="project" value="UniProtKB-KW"/>
</dbReference>
<dbReference type="PIRSF" id="PIRSF000538">
    <property type="entry name" value="GlpK"/>
    <property type="match status" value="1"/>
</dbReference>
<dbReference type="RefSeq" id="WP_349164255.1">
    <property type="nucleotide sequence ID" value="NZ_JBBMFE010000004.1"/>
</dbReference>
<reference evidence="7 8" key="1">
    <citation type="submission" date="2024-03" db="EMBL/GenBank/DDBJ databases">
        <title>Human intestinal bacterial collection.</title>
        <authorList>
            <person name="Pauvert C."/>
            <person name="Hitch T.C.A."/>
            <person name="Clavel T."/>
        </authorList>
    </citation>
    <scope>NUCLEOTIDE SEQUENCE [LARGE SCALE GENOMIC DNA]</scope>
    <source>
        <strain evidence="7 8">CLA-AA-H132</strain>
    </source>
</reference>